<dbReference type="EMBL" id="LR796678">
    <property type="protein sequence ID" value="CAB4158980.1"/>
    <property type="molecule type" value="Genomic_DNA"/>
</dbReference>
<protein>
    <submittedName>
        <fullName evidence="1">Uncharacterized protein</fullName>
    </submittedName>
</protein>
<proteinExistence type="predicted"/>
<name>A0A6J5NGU4_9CAUD</name>
<sequence>MMKHLTQAQAEEMRATIRQRSDSYIDFALKVAEYIGDTLAIEIYSAEMDRRISADILAMVPALGPIPTWKDL</sequence>
<accession>A0A6J5NGU4</accession>
<evidence type="ECO:0000313" key="1">
    <source>
        <dbReference type="EMBL" id="CAB4158980.1"/>
    </source>
</evidence>
<gene>
    <name evidence="1" type="ORF">UFOVP698_46</name>
</gene>
<reference evidence="1" key="1">
    <citation type="submission" date="2020-04" db="EMBL/GenBank/DDBJ databases">
        <authorList>
            <person name="Chiriac C."/>
            <person name="Salcher M."/>
            <person name="Ghai R."/>
            <person name="Kavagutti S V."/>
        </authorList>
    </citation>
    <scope>NUCLEOTIDE SEQUENCE</scope>
</reference>
<organism evidence="1">
    <name type="scientific">uncultured Caudovirales phage</name>
    <dbReference type="NCBI Taxonomy" id="2100421"/>
    <lineage>
        <taxon>Viruses</taxon>
        <taxon>Duplodnaviria</taxon>
        <taxon>Heunggongvirae</taxon>
        <taxon>Uroviricota</taxon>
        <taxon>Caudoviricetes</taxon>
        <taxon>Peduoviridae</taxon>
        <taxon>Maltschvirus</taxon>
        <taxon>Maltschvirus maltsch</taxon>
    </lineage>
</organism>